<evidence type="ECO:0000313" key="6">
    <source>
        <dbReference type="EMBL" id="MCB8877474.1"/>
    </source>
</evidence>
<evidence type="ECO:0000256" key="3">
    <source>
        <dbReference type="ARBA" id="ARBA00022448"/>
    </source>
</evidence>
<dbReference type="InterPro" id="IPR039424">
    <property type="entry name" value="SBP_5"/>
</dbReference>
<dbReference type="Gene3D" id="3.40.190.10">
    <property type="entry name" value="Periplasmic binding protein-like II"/>
    <property type="match status" value="1"/>
</dbReference>
<keyword evidence="3" id="KW-0813">Transport</keyword>
<accession>A0A963YUX7</accession>
<evidence type="ECO:0000259" key="5">
    <source>
        <dbReference type="Pfam" id="PF00496"/>
    </source>
</evidence>
<dbReference type="CDD" id="cd08503">
    <property type="entry name" value="PBP2_NikA_DppA_OppA_like_17"/>
    <property type="match status" value="1"/>
</dbReference>
<sequence>MTSRSGFAAVPQNGGTLRVGVGDFAATDNLNPTLYSTYFQLFLFRQLRNNLIEVGPGGALVPELAESWSGSSDAKTWVFKLRQGVSFHDGRPFTADDAVYSINLHRVKGTTSTAAPILKPVLDIKATGKYELTIVLSSGDVGFPSLMTLETLTMVPNGETDFNKGIGTGGYILESFQPGVKSVVKRNPNYWKQGRAHFDSVEMLAIKDASARTAALMSGSIDACNFVDLKTAHLLERSPRVKLLATAGKAHYAFPMRMDIAPFNDINLRTAMKYAVDREQMVKMIANGYATVGNDQPITPAYQFYDAGLKPKAYDPDKAKFYLKKAGQENFSIELYTSETPFAGATDAAVLYSAQAAKAGINIKVVKTPEDGYWDNIWFKKPFCVARWSGRANENAMISLAYGTAGIAAGWNETHMSDPKLDQMLTAARGEFDEQKRRQLYYDMQTLISDDGGEVIPVVADFVDATSSKVAHGELGSDFDMDGGRFAERWWFA</sequence>
<dbReference type="GO" id="GO:0043190">
    <property type="term" value="C:ATP-binding cassette (ABC) transporter complex"/>
    <property type="evidence" value="ECO:0007669"/>
    <property type="project" value="InterPro"/>
</dbReference>
<dbReference type="PIRSF" id="PIRSF002741">
    <property type="entry name" value="MppA"/>
    <property type="match status" value="1"/>
</dbReference>
<dbReference type="PANTHER" id="PTHR30290">
    <property type="entry name" value="PERIPLASMIC BINDING COMPONENT OF ABC TRANSPORTER"/>
    <property type="match status" value="1"/>
</dbReference>
<comment type="caution">
    <text evidence="6">The sequence shown here is derived from an EMBL/GenBank/DDBJ whole genome shotgun (WGS) entry which is preliminary data.</text>
</comment>
<feature type="domain" description="Solute-binding protein family 5" evidence="5">
    <location>
        <begin position="60"/>
        <end position="394"/>
    </location>
</feature>
<evidence type="ECO:0000256" key="4">
    <source>
        <dbReference type="ARBA" id="ARBA00022729"/>
    </source>
</evidence>
<keyword evidence="4" id="KW-0732">Signal</keyword>
<evidence type="ECO:0000256" key="1">
    <source>
        <dbReference type="ARBA" id="ARBA00004418"/>
    </source>
</evidence>
<dbReference type="InterPro" id="IPR000914">
    <property type="entry name" value="SBP_5_dom"/>
</dbReference>
<dbReference type="Gene3D" id="3.90.76.10">
    <property type="entry name" value="Dipeptide-binding Protein, Domain 1"/>
    <property type="match status" value="1"/>
</dbReference>
<reference evidence="6" key="1">
    <citation type="journal article" date="2021" name="Microorganisms">
        <title>Acidisoma silvae sp. nov. and Acidisomacellulosilytica sp. nov., Two Acidophilic Bacteria Isolated from Decaying Wood, Hydrolyzing Cellulose and Producing Poly-3-hydroxybutyrate.</title>
        <authorList>
            <person name="Mieszkin S."/>
            <person name="Pouder E."/>
            <person name="Uroz S."/>
            <person name="Simon-Colin C."/>
            <person name="Alain K."/>
        </authorList>
    </citation>
    <scope>NUCLEOTIDE SEQUENCE</scope>
    <source>
        <strain evidence="6">HW T2.11</strain>
    </source>
</reference>
<dbReference type="Pfam" id="PF00496">
    <property type="entry name" value="SBP_bac_5"/>
    <property type="match status" value="1"/>
</dbReference>
<comment type="subcellular location">
    <subcellularLocation>
        <location evidence="1">Periplasm</location>
    </subcellularLocation>
</comment>
<dbReference type="InterPro" id="IPR030678">
    <property type="entry name" value="Peptide/Ni-bd"/>
</dbReference>
<dbReference type="AlphaFoldDB" id="A0A963YUX7"/>
<dbReference type="PANTHER" id="PTHR30290:SF10">
    <property type="entry name" value="PERIPLASMIC OLIGOPEPTIDE-BINDING PROTEIN-RELATED"/>
    <property type="match status" value="1"/>
</dbReference>
<evidence type="ECO:0000313" key="7">
    <source>
        <dbReference type="Proteomes" id="UP000708298"/>
    </source>
</evidence>
<name>A0A963YUX7_9PROT</name>
<dbReference type="EMBL" id="JAESVB010000014">
    <property type="protein sequence ID" value="MCB8877474.1"/>
    <property type="molecule type" value="Genomic_DNA"/>
</dbReference>
<comment type="similarity">
    <text evidence="2">Belongs to the bacterial solute-binding protein 5 family.</text>
</comment>
<proteinExistence type="inferred from homology"/>
<reference evidence="6" key="2">
    <citation type="submission" date="2021-01" db="EMBL/GenBank/DDBJ databases">
        <authorList>
            <person name="Mieszkin S."/>
            <person name="Pouder E."/>
            <person name="Alain K."/>
        </authorList>
    </citation>
    <scope>NUCLEOTIDE SEQUENCE</scope>
    <source>
        <strain evidence="6">HW T2.11</strain>
    </source>
</reference>
<dbReference type="GO" id="GO:0015833">
    <property type="term" value="P:peptide transport"/>
    <property type="evidence" value="ECO:0007669"/>
    <property type="project" value="TreeGrafter"/>
</dbReference>
<evidence type="ECO:0000256" key="2">
    <source>
        <dbReference type="ARBA" id="ARBA00005695"/>
    </source>
</evidence>
<gene>
    <name evidence="6" type="ORF">ASILVAE211_19930</name>
</gene>
<dbReference type="GO" id="GO:0030288">
    <property type="term" value="C:outer membrane-bounded periplasmic space"/>
    <property type="evidence" value="ECO:0007669"/>
    <property type="project" value="UniProtKB-ARBA"/>
</dbReference>
<keyword evidence="7" id="KW-1185">Reference proteome</keyword>
<organism evidence="6 7">
    <name type="scientific">Acidisoma silvae</name>
    <dbReference type="NCBI Taxonomy" id="2802396"/>
    <lineage>
        <taxon>Bacteria</taxon>
        <taxon>Pseudomonadati</taxon>
        <taxon>Pseudomonadota</taxon>
        <taxon>Alphaproteobacteria</taxon>
        <taxon>Acetobacterales</taxon>
        <taxon>Acidocellaceae</taxon>
        <taxon>Acidisoma</taxon>
    </lineage>
</organism>
<dbReference type="Proteomes" id="UP000708298">
    <property type="component" value="Unassembled WGS sequence"/>
</dbReference>
<dbReference type="Gene3D" id="3.10.105.10">
    <property type="entry name" value="Dipeptide-binding Protein, Domain 3"/>
    <property type="match status" value="1"/>
</dbReference>
<dbReference type="RefSeq" id="WP_227323123.1">
    <property type="nucleotide sequence ID" value="NZ_JAESVB010000014.1"/>
</dbReference>
<dbReference type="GO" id="GO:1904680">
    <property type="term" value="F:peptide transmembrane transporter activity"/>
    <property type="evidence" value="ECO:0007669"/>
    <property type="project" value="TreeGrafter"/>
</dbReference>
<protein>
    <submittedName>
        <fullName evidence="6">ABC transporter substrate-binding protein</fullName>
    </submittedName>
</protein>
<dbReference type="SUPFAM" id="SSF53850">
    <property type="entry name" value="Periplasmic binding protein-like II"/>
    <property type="match status" value="1"/>
</dbReference>